<dbReference type="Pfam" id="PF05227">
    <property type="entry name" value="CHASE3"/>
    <property type="match status" value="1"/>
</dbReference>
<feature type="transmembrane region" description="Helical" evidence="7">
    <location>
        <begin position="24"/>
        <end position="45"/>
    </location>
</feature>
<dbReference type="Proteomes" id="UP000265431">
    <property type="component" value="Unassembled WGS sequence"/>
</dbReference>
<dbReference type="GO" id="GO:0000155">
    <property type="term" value="F:phosphorelay sensor kinase activity"/>
    <property type="evidence" value="ECO:0007669"/>
    <property type="project" value="InterPro"/>
</dbReference>
<dbReference type="InterPro" id="IPR004358">
    <property type="entry name" value="Sig_transdc_His_kin-like_C"/>
</dbReference>
<organism evidence="12 13">
    <name type="scientific">Henriciella barbarensis</name>
    <dbReference type="NCBI Taxonomy" id="86342"/>
    <lineage>
        <taxon>Bacteria</taxon>
        <taxon>Pseudomonadati</taxon>
        <taxon>Pseudomonadota</taxon>
        <taxon>Alphaproteobacteria</taxon>
        <taxon>Hyphomonadales</taxon>
        <taxon>Hyphomonadaceae</taxon>
        <taxon>Henriciella</taxon>
    </lineage>
</organism>
<dbReference type="InterPro" id="IPR001610">
    <property type="entry name" value="PAC"/>
</dbReference>
<keyword evidence="7" id="KW-0472">Membrane</keyword>
<evidence type="ECO:0000259" key="10">
    <source>
        <dbReference type="PROSITE" id="PS50113"/>
    </source>
</evidence>
<dbReference type="SMART" id="SM00086">
    <property type="entry name" value="PAC"/>
    <property type="match status" value="1"/>
</dbReference>
<dbReference type="SMART" id="SM00388">
    <property type="entry name" value="HisKA"/>
    <property type="match status" value="1"/>
</dbReference>
<dbReference type="PROSITE" id="PS50112">
    <property type="entry name" value="PAS"/>
    <property type="match status" value="1"/>
</dbReference>
<evidence type="ECO:0000256" key="2">
    <source>
        <dbReference type="ARBA" id="ARBA00004370"/>
    </source>
</evidence>
<dbReference type="InterPro" id="IPR003594">
    <property type="entry name" value="HATPase_dom"/>
</dbReference>
<dbReference type="PRINTS" id="PR00344">
    <property type="entry name" value="BCTRLSENSOR"/>
</dbReference>
<feature type="domain" description="PAS" evidence="9">
    <location>
        <begin position="279"/>
        <end position="351"/>
    </location>
</feature>
<dbReference type="PANTHER" id="PTHR43047">
    <property type="entry name" value="TWO-COMPONENT HISTIDINE PROTEIN KINASE"/>
    <property type="match status" value="1"/>
</dbReference>
<dbReference type="InterPro" id="IPR000700">
    <property type="entry name" value="PAS-assoc_C"/>
</dbReference>
<keyword evidence="4" id="KW-0597">Phosphoprotein</keyword>
<dbReference type="PANTHER" id="PTHR43047:SF72">
    <property type="entry name" value="OSMOSENSING HISTIDINE PROTEIN KINASE SLN1"/>
    <property type="match status" value="1"/>
</dbReference>
<dbReference type="GO" id="GO:0005886">
    <property type="term" value="C:plasma membrane"/>
    <property type="evidence" value="ECO:0007669"/>
    <property type="project" value="TreeGrafter"/>
</dbReference>
<dbReference type="Pfam" id="PF02518">
    <property type="entry name" value="HATPase_c"/>
    <property type="match status" value="1"/>
</dbReference>
<evidence type="ECO:0000256" key="1">
    <source>
        <dbReference type="ARBA" id="ARBA00000085"/>
    </source>
</evidence>
<dbReference type="Gene3D" id="1.10.287.130">
    <property type="match status" value="1"/>
</dbReference>
<dbReference type="Gene3D" id="3.30.565.10">
    <property type="entry name" value="Histidine kinase-like ATPase, C-terminal domain"/>
    <property type="match status" value="1"/>
</dbReference>
<keyword evidence="13" id="KW-1185">Reference proteome</keyword>
<accession>A0A399R1G9</accession>
<dbReference type="InterPro" id="IPR003661">
    <property type="entry name" value="HisK_dim/P_dom"/>
</dbReference>
<dbReference type="Gene3D" id="3.30.450.20">
    <property type="entry name" value="PAS domain"/>
    <property type="match status" value="1"/>
</dbReference>
<evidence type="ECO:0000259" key="8">
    <source>
        <dbReference type="PROSITE" id="PS50109"/>
    </source>
</evidence>
<dbReference type="SUPFAM" id="SSF55785">
    <property type="entry name" value="PYP-like sensor domain (PAS domain)"/>
    <property type="match status" value="1"/>
</dbReference>
<dbReference type="Pfam" id="PF00512">
    <property type="entry name" value="HisKA"/>
    <property type="match status" value="1"/>
</dbReference>
<dbReference type="EC" id="2.7.13.3" evidence="3"/>
<dbReference type="InterPro" id="IPR035965">
    <property type="entry name" value="PAS-like_dom_sf"/>
</dbReference>
<comment type="subcellular location">
    <subcellularLocation>
        <location evidence="2">Membrane</location>
    </subcellularLocation>
</comment>
<dbReference type="InterPro" id="IPR007891">
    <property type="entry name" value="CHASE3"/>
</dbReference>
<feature type="domain" description="PAC" evidence="10">
    <location>
        <begin position="353"/>
        <end position="405"/>
    </location>
</feature>
<dbReference type="SUPFAM" id="SSF47384">
    <property type="entry name" value="Homodimeric domain of signal transducing histidine kinase"/>
    <property type="match status" value="1"/>
</dbReference>
<keyword evidence="5" id="KW-0808">Transferase</keyword>
<dbReference type="Gene3D" id="6.10.340.10">
    <property type="match status" value="1"/>
</dbReference>
<dbReference type="InterPro" id="IPR005467">
    <property type="entry name" value="His_kinase_dom"/>
</dbReference>
<comment type="caution">
    <text evidence="12">The sequence shown here is derived from an EMBL/GenBank/DDBJ whole genome shotgun (WGS) entry which is preliminary data.</text>
</comment>
<dbReference type="Pfam" id="PF00989">
    <property type="entry name" value="PAS"/>
    <property type="match status" value="1"/>
</dbReference>
<feature type="transmembrane region" description="Helical" evidence="7">
    <location>
        <begin position="199"/>
        <end position="221"/>
    </location>
</feature>
<feature type="domain" description="HAMP" evidence="11">
    <location>
        <begin position="223"/>
        <end position="274"/>
    </location>
</feature>
<keyword evidence="7" id="KW-1133">Transmembrane helix</keyword>
<dbReference type="InterPro" id="IPR036097">
    <property type="entry name" value="HisK_dim/P_sf"/>
</dbReference>
<proteinExistence type="predicted"/>
<reference evidence="12 13" key="1">
    <citation type="submission" date="2018-08" db="EMBL/GenBank/DDBJ databases">
        <title>Henriciella mobilis sp. nov., isolated from seawater.</title>
        <authorList>
            <person name="Cheng H."/>
            <person name="Wu Y.-H."/>
            <person name="Xu X.-W."/>
            <person name="Guo L.-L."/>
        </authorList>
    </citation>
    <scope>NUCLEOTIDE SEQUENCE [LARGE SCALE GENOMIC DNA]</scope>
    <source>
        <strain evidence="12 13">CCUG66934</strain>
    </source>
</reference>
<evidence type="ECO:0000256" key="6">
    <source>
        <dbReference type="ARBA" id="ARBA00022777"/>
    </source>
</evidence>
<dbReference type="GO" id="GO:0009927">
    <property type="term" value="F:histidine phosphotransfer kinase activity"/>
    <property type="evidence" value="ECO:0007669"/>
    <property type="project" value="TreeGrafter"/>
</dbReference>
<feature type="domain" description="Histidine kinase" evidence="8">
    <location>
        <begin position="423"/>
        <end position="643"/>
    </location>
</feature>
<evidence type="ECO:0000259" key="9">
    <source>
        <dbReference type="PROSITE" id="PS50112"/>
    </source>
</evidence>
<gene>
    <name evidence="12" type="ORF">D1224_10405</name>
</gene>
<dbReference type="CDD" id="cd00082">
    <property type="entry name" value="HisKA"/>
    <property type="match status" value="1"/>
</dbReference>
<dbReference type="PROSITE" id="PS50113">
    <property type="entry name" value="PAC"/>
    <property type="match status" value="1"/>
</dbReference>
<dbReference type="CDD" id="cd00130">
    <property type="entry name" value="PAS"/>
    <property type="match status" value="1"/>
</dbReference>
<keyword evidence="7" id="KW-0812">Transmembrane</keyword>
<dbReference type="InterPro" id="IPR000014">
    <property type="entry name" value="PAS"/>
</dbReference>
<name>A0A399R1G9_9PROT</name>
<evidence type="ECO:0000256" key="5">
    <source>
        <dbReference type="ARBA" id="ARBA00022679"/>
    </source>
</evidence>
<keyword evidence="6" id="KW-0418">Kinase</keyword>
<comment type="catalytic activity">
    <reaction evidence="1">
        <text>ATP + protein L-histidine = ADP + protein N-phospho-L-histidine.</text>
        <dbReference type="EC" id="2.7.13.3"/>
    </reaction>
</comment>
<dbReference type="RefSeq" id="WP_119379800.1">
    <property type="nucleotide sequence ID" value="NZ_QWGB01000005.1"/>
</dbReference>
<protein>
    <recommendedName>
        <fullName evidence="3">histidine kinase</fullName>
        <ecNumber evidence="3">2.7.13.3</ecNumber>
    </recommendedName>
</protein>
<evidence type="ECO:0000313" key="12">
    <source>
        <dbReference type="EMBL" id="RIJ24611.1"/>
    </source>
</evidence>
<evidence type="ECO:0000259" key="11">
    <source>
        <dbReference type="PROSITE" id="PS50885"/>
    </source>
</evidence>
<sequence length="664" mass="74130">MAEASARKVGIGRYWADLSLPFKGLVLVALPLVILIGSLGSLYIASDAEARAEDDVRRAFAIQRDIYQVHALLAEAASGVRGYLLTDQNRFLEPFYKAERELPPTIARLDDAIEDEGVRREFERFLEITGQKQEGLDALISLARSEGERPARSDAVLSALIANKAVLDDLRSQIEEIQRQEGILLDTRRARVDTVRARFLALTAISAVVGLLGSLTAVFLFSTGIVRRIRMLQVNAEKLQAGDPLNPFPDERDEIGRLAKKVDRASQLLRARERDLREGEERFRLVVEGVRDYGIFALDPDGNVTSWNTGAERIKGWHADEILGRFFGTFHPEETRDHLPLEILERARRDGTTEDEGWRVRKDGTRFWANVVVTALRDETGELRGFAKVTRDMTERKRTEEFLKLAREQAVAASAAKSEFLSRTSHELRTPMSAILGFAQVLELDREELSSTHQTSVDQILKAGRHLLSLINDLLDISSIEAGGAELKEEILSINEVLAEAYDLSGPILRTAQLEYDRSLLPEDMKIRGDRRRIVQVILNLVSNAAKYNREGTSVQITAERVDDRVQVHVLDDGDGVKDADISRLFTPFDRLGRQKVKGVEGTGLGLALSKRLVESMGGEIGYSHRSDIGKGADFWFTLKVAELGQQARNAGKDTSKRTLPETS</sequence>
<dbReference type="NCBIfam" id="TIGR00229">
    <property type="entry name" value="sensory_box"/>
    <property type="match status" value="1"/>
</dbReference>
<dbReference type="PROSITE" id="PS50109">
    <property type="entry name" value="HIS_KIN"/>
    <property type="match status" value="1"/>
</dbReference>
<dbReference type="InterPro" id="IPR036890">
    <property type="entry name" value="HATPase_C_sf"/>
</dbReference>
<dbReference type="SMART" id="SM00387">
    <property type="entry name" value="HATPase_c"/>
    <property type="match status" value="1"/>
</dbReference>
<dbReference type="PROSITE" id="PS50885">
    <property type="entry name" value="HAMP"/>
    <property type="match status" value="1"/>
</dbReference>
<evidence type="ECO:0000256" key="7">
    <source>
        <dbReference type="SAM" id="Phobius"/>
    </source>
</evidence>
<dbReference type="EMBL" id="QWGB01000005">
    <property type="protein sequence ID" value="RIJ24611.1"/>
    <property type="molecule type" value="Genomic_DNA"/>
</dbReference>
<evidence type="ECO:0000313" key="13">
    <source>
        <dbReference type="Proteomes" id="UP000265431"/>
    </source>
</evidence>
<dbReference type="InterPro" id="IPR003660">
    <property type="entry name" value="HAMP_dom"/>
</dbReference>
<dbReference type="CDD" id="cd19410">
    <property type="entry name" value="HK9-like_sensor"/>
    <property type="match status" value="1"/>
</dbReference>
<dbReference type="OrthoDB" id="9774458at2"/>
<evidence type="ECO:0000256" key="4">
    <source>
        <dbReference type="ARBA" id="ARBA00022553"/>
    </source>
</evidence>
<evidence type="ECO:0000256" key="3">
    <source>
        <dbReference type="ARBA" id="ARBA00012438"/>
    </source>
</evidence>
<dbReference type="SUPFAM" id="SSF55874">
    <property type="entry name" value="ATPase domain of HSP90 chaperone/DNA topoisomerase II/histidine kinase"/>
    <property type="match status" value="1"/>
</dbReference>
<dbReference type="SMART" id="SM00091">
    <property type="entry name" value="PAS"/>
    <property type="match status" value="1"/>
</dbReference>
<dbReference type="AlphaFoldDB" id="A0A399R1G9"/>
<dbReference type="InterPro" id="IPR013767">
    <property type="entry name" value="PAS_fold"/>
</dbReference>